<keyword evidence="2" id="KW-0238">DNA-binding</keyword>
<dbReference type="SMART" id="SM00448">
    <property type="entry name" value="REC"/>
    <property type="match status" value="1"/>
</dbReference>
<dbReference type="RefSeq" id="WP_002995556.1">
    <property type="nucleotide sequence ID" value="NZ_GL379770.1"/>
</dbReference>
<sequence length="215" mass="24506">MKIFIVDQQCIAIEGVANVLRKNGWGNIAGFANNVAEAVLWLQQNETDLIITETRFSDGSVCELIKYVKEKLQQTKILILSGENSVRKVNELFRQGISGFIDKHNNCQEILHAIACIQKGEVYMGEDLRRRILERFSYSSNDAEPKDVATILGRLTNREIQIIQLICDGHNSKVISEKLFISFNTVETHRKNIFQKLNIKNSLGLLRLAIQYDLI</sequence>
<keyword evidence="1" id="KW-0597">Phosphoprotein</keyword>
<dbReference type="PRINTS" id="PR00038">
    <property type="entry name" value="HTHLUXR"/>
</dbReference>
<dbReference type="InterPro" id="IPR001789">
    <property type="entry name" value="Sig_transdc_resp-reg_receiver"/>
</dbReference>
<dbReference type="InterPro" id="IPR039420">
    <property type="entry name" value="WalR-like"/>
</dbReference>
<dbReference type="InterPro" id="IPR011006">
    <property type="entry name" value="CheY-like_superfamily"/>
</dbReference>
<evidence type="ECO:0000313" key="7">
    <source>
        <dbReference type="Proteomes" id="UP000006258"/>
    </source>
</evidence>
<dbReference type="InterPro" id="IPR016032">
    <property type="entry name" value="Sig_transdc_resp-reg_C-effctor"/>
</dbReference>
<dbReference type="Pfam" id="PF00196">
    <property type="entry name" value="GerE"/>
    <property type="match status" value="1"/>
</dbReference>
<dbReference type="PROSITE" id="PS00622">
    <property type="entry name" value="HTH_LUXR_1"/>
    <property type="match status" value="1"/>
</dbReference>
<dbReference type="GeneID" id="95430888"/>
<evidence type="ECO:0000313" key="6">
    <source>
        <dbReference type="EMBL" id="EFK56708.1"/>
    </source>
</evidence>
<dbReference type="CDD" id="cd17535">
    <property type="entry name" value="REC_NarL-like"/>
    <property type="match status" value="1"/>
</dbReference>
<evidence type="ECO:0000259" key="5">
    <source>
        <dbReference type="PROSITE" id="PS50110"/>
    </source>
</evidence>
<organism evidence="6 7">
    <name type="scientific">Sphingobacterium spiritivorum ATCC 33861</name>
    <dbReference type="NCBI Taxonomy" id="525373"/>
    <lineage>
        <taxon>Bacteria</taxon>
        <taxon>Pseudomonadati</taxon>
        <taxon>Bacteroidota</taxon>
        <taxon>Sphingobacteriia</taxon>
        <taxon>Sphingobacteriales</taxon>
        <taxon>Sphingobacteriaceae</taxon>
        <taxon>Sphingobacterium</taxon>
    </lineage>
</organism>
<comment type="caution">
    <text evidence="3">Lacks conserved residue(s) required for the propagation of feature annotation.</text>
</comment>
<gene>
    <name evidence="6" type="ORF">HMPREF0766_13911</name>
</gene>
<dbReference type="EMBL" id="ACHA02000012">
    <property type="protein sequence ID" value="EFK56708.1"/>
    <property type="molecule type" value="Genomic_DNA"/>
</dbReference>
<dbReference type="GO" id="GO:0006355">
    <property type="term" value="P:regulation of DNA-templated transcription"/>
    <property type="evidence" value="ECO:0007669"/>
    <property type="project" value="InterPro"/>
</dbReference>
<dbReference type="PROSITE" id="PS50043">
    <property type="entry name" value="HTH_LUXR_2"/>
    <property type="match status" value="1"/>
</dbReference>
<dbReference type="CDD" id="cd06170">
    <property type="entry name" value="LuxR_C_like"/>
    <property type="match status" value="1"/>
</dbReference>
<dbReference type="OrthoDB" id="9797341at2"/>
<dbReference type="SUPFAM" id="SSF52172">
    <property type="entry name" value="CheY-like"/>
    <property type="match status" value="1"/>
</dbReference>
<dbReference type="InterPro" id="IPR036388">
    <property type="entry name" value="WH-like_DNA-bd_sf"/>
</dbReference>
<dbReference type="AlphaFoldDB" id="D7VSF7"/>
<dbReference type="eggNOG" id="COG2197">
    <property type="taxonomic scope" value="Bacteria"/>
</dbReference>
<dbReference type="GO" id="GO:0003677">
    <property type="term" value="F:DNA binding"/>
    <property type="evidence" value="ECO:0007669"/>
    <property type="project" value="UniProtKB-KW"/>
</dbReference>
<proteinExistence type="predicted"/>
<accession>D7VSF7</accession>
<dbReference type="InterPro" id="IPR058245">
    <property type="entry name" value="NreC/VraR/RcsB-like_REC"/>
</dbReference>
<reference evidence="6" key="1">
    <citation type="submission" date="2010-07" db="EMBL/GenBank/DDBJ databases">
        <authorList>
            <person name="Muzny D."/>
            <person name="Qin X."/>
            <person name="Buhay C."/>
            <person name="Dugan-Rocha S."/>
            <person name="Ding Y."/>
            <person name="Chen G."/>
            <person name="Hawes A."/>
            <person name="Holder M."/>
            <person name="Jhangiani S."/>
            <person name="Johnson A."/>
            <person name="Khan Z."/>
            <person name="Li Z."/>
            <person name="Liu W."/>
            <person name="Liu X."/>
            <person name="Perez L."/>
            <person name="Shen H."/>
            <person name="Wang Q."/>
            <person name="Watt J."/>
            <person name="Xi L."/>
            <person name="Xin Y."/>
            <person name="Zhou J."/>
            <person name="Deng J."/>
            <person name="Jiang H."/>
            <person name="Liu Y."/>
            <person name="Qu J."/>
            <person name="Song X.-Z."/>
            <person name="Zhang L."/>
            <person name="Villasana D."/>
            <person name="Johnson A."/>
            <person name="Liu J."/>
            <person name="Liyanage D."/>
            <person name="Lorensuhewa L."/>
            <person name="Robinson T."/>
            <person name="Song A."/>
            <person name="Song B.-B."/>
            <person name="Dinh H."/>
            <person name="Thornton R."/>
            <person name="Coyle M."/>
            <person name="Francisco L."/>
            <person name="Jackson L."/>
            <person name="Javaid M."/>
            <person name="Korchina V."/>
            <person name="Kovar C."/>
            <person name="Mata R."/>
            <person name="Mathew T."/>
            <person name="Ngo R."/>
            <person name="Nguyen L."/>
            <person name="Nguyen N."/>
            <person name="Okwuonu G."/>
            <person name="Ongeri F."/>
            <person name="Pham C."/>
            <person name="Simmons D."/>
            <person name="Wilczek-Boney K."/>
            <person name="Hale W."/>
            <person name="Jakkamsetti A."/>
            <person name="Pham P."/>
            <person name="Ruth R."/>
            <person name="San Lucas F."/>
            <person name="Warren J."/>
            <person name="Zhang J."/>
            <person name="Zhao Z."/>
            <person name="Zhou C."/>
            <person name="Zhu D."/>
            <person name="Lee S."/>
            <person name="Bess C."/>
            <person name="Blankenburg K."/>
            <person name="Forbes L."/>
            <person name="Fu Q."/>
            <person name="Gubbala S."/>
            <person name="Hirani K."/>
            <person name="Jayaseelan J.C."/>
            <person name="Lara F."/>
            <person name="Munidasa M."/>
            <person name="Palculict T."/>
            <person name="Patil S."/>
            <person name="Pu L.-L."/>
            <person name="Saada N."/>
            <person name="Tang L."/>
            <person name="Weissenberger G."/>
            <person name="Zhu Y."/>
            <person name="Hemphill L."/>
            <person name="Shang Y."/>
            <person name="Youmans B."/>
            <person name="Ayvaz T."/>
            <person name="Ross M."/>
            <person name="Santibanez J."/>
            <person name="Aqrawi P."/>
            <person name="Gross S."/>
            <person name="Joshi V."/>
            <person name="Fowler G."/>
            <person name="Nazareth L."/>
            <person name="Reid J."/>
            <person name="Worley K."/>
            <person name="Petrosino J."/>
            <person name="Highlander S."/>
            <person name="Gibbs R."/>
        </authorList>
    </citation>
    <scope>NUCLEOTIDE SEQUENCE [LARGE SCALE GENOMIC DNA]</scope>
    <source>
        <strain evidence="6">ATCC 33861</strain>
    </source>
</reference>
<dbReference type="PROSITE" id="PS50110">
    <property type="entry name" value="RESPONSE_REGULATORY"/>
    <property type="match status" value="1"/>
</dbReference>
<dbReference type="Gene3D" id="3.40.50.2300">
    <property type="match status" value="1"/>
</dbReference>
<name>D7VSF7_SPHSI</name>
<dbReference type="Pfam" id="PF00072">
    <property type="entry name" value="Response_reg"/>
    <property type="match status" value="1"/>
</dbReference>
<feature type="domain" description="HTH luxR-type" evidence="4">
    <location>
        <begin position="148"/>
        <end position="213"/>
    </location>
</feature>
<evidence type="ECO:0000256" key="2">
    <source>
        <dbReference type="ARBA" id="ARBA00023125"/>
    </source>
</evidence>
<dbReference type="SMART" id="SM00421">
    <property type="entry name" value="HTH_LUXR"/>
    <property type="match status" value="1"/>
</dbReference>
<dbReference type="InterPro" id="IPR000792">
    <property type="entry name" value="Tscrpt_reg_LuxR_C"/>
</dbReference>
<evidence type="ECO:0000259" key="4">
    <source>
        <dbReference type="PROSITE" id="PS50043"/>
    </source>
</evidence>
<protein>
    <submittedName>
        <fullName evidence="6">Transcriptional regulator, LuxR family</fullName>
    </submittedName>
</protein>
<dbReference type="Proteomes" id="UP000006258">
    <property type="component" value="Unassembled WGS sequence"/>
</dbReference>
<evidence type="ECO:0000256" key="3">
    <source>
        <dbReference type="PROSITE-ProRule" id="PRU00169"/>
    </source>
</evidence>
<keyword evidence="7" id="KW-1185">Reference proteome</keyword>
<dbReference type="Gene3D" id="1.10.10.10">
    <property type="entry name" value="Winged helix-like DNA-binding domain superfamily/Winged helix DNA-binding domain"/>
    <property type="match status" value="1"/>
</dbReference>
<dbReference type="PANTHER" id="PTHR43214">
    <property type="entry name" value="TWO-COMPONENT RESPONSE REGULATOR"/>
    <property type="match status" value="1"/>
</dbReference>
<evidence type="ECO:0000256" key="1">
    <source>
        <dbReference type="ARBA" id="ARBA00022553"/>
    </source>
</evidence>
<dbReference type="GO" id="GO:0000160">
    <property type="term" value="P:phosphorelay signal transduction system"/>
    <property type="evidence" value="ECO:0007669"/>
    <property type="project" value="InterPro"/>
</dbReference>
<feature type="domain" description="Response regulatory" evidence="5">
    <location>
        <begin position="2"/>
        <end position="118"/>
    </location>
</feature>
<comment type="caution">
    <text evidence="6">The sequence shown here is derived from an EMBL/GenBank/DDBJ whole genome shotgun (WGS) entry which is preliminary data.</text>
</comment>
<dbReference type="HOGENOM" id="CLU_000445_90_1_10"/>
<dbReference type="SUPFAM" id="SSF46894">
    <property type="entry name" value="C-terminal effector domain of the bipartite response regulators"/>
    <property type="match status" value="1"/>
</dbReference>
<dbReference type="STRING" id="525373.HMPREF0766_13911"/>